<dbReference type="PANTHER" id="PTHR30086:SF20">
    <property type="entry name" value="ARGININE EXPORTER PROTEIN ARGO-RELATED"/>
    <property type="match status" value="1"/>
</dbReference>
<gene>
    <name evidence="7" type="primary">rhtC_2</name>
    <name evidence="7" type="ORF">TRL7639_02263</name>
</gene>
<evidence type="ECO:0000256" key="4">
    <source>
        <dbReference type="ARBA" id="ARBA00022989"/>
    </source>
</evidence>
<evidence type="ECO:0000256" key="5">
    <source>
        <dbReference type="ARBA" id="ARBA00023136"/>
    </source>
</evidence>
<dbReference type="AlphaFoldDB" id="A0A1Y5SL61"/>
<evidence type="ECO:0000256" key="3">
    <source>
        <dbReference type="ARBA" id="ARBA00022692"/>
    </source>
</evidence>
<evidence type="ECO:0000256" key="2">
    <source>
        <dbReference type="ARBA" id="ARBA00022475"/>
    </source>
</evidence>
<dbReference type="Pfam" id="PF01810">
    <property type="entry name" value="LysE"/>
    <property type="match status" value="1"/>
</dbReference>
<evidence type="ECO:0000256" key="6">
    <source>
        <dbReference type="SAM" id="Phobius"/>
    </source>
</evidence>
<evidence type="ECO:0000313" key="7">
    <source>
        <dbReference type="EMBL" id="SLN43336.1"/>
    </source>
</evidence>
<comment type="subcellular location">
    <subcellularLocation>
        <location evidence="1">Cell membrane</location>
        <topology evidence="1">Multi-pass membrane protein</topology>
    </subcellularLocation>
</comment>
<accession>A0A1Y5SL61</accession>
<keyword evidence="3 6" id="KW-0812">Transmembrane</keyword>
<name>A0A1Y5SL61_9RHOB</name>
<evidence type="ECO:0000256" key="1">
    <source>
        <dbReference type="ARBA" id="ARBA00004651"/>
    </source>
</evidence>
<dbReference type="OrthoDB" id="9804822at2"/>
<proteinExistence type="predicted"/>
<keyword evidence="2" id="KW-1003">Cell membrane</keyword>
<dbReference type="EMBL" id="FWFO01000001">
    <property type="protein sequence ID" value="SLN43336.1"/>
    <property type="molecule type" value="Genomic_DNA"/>
</dbReference>
<dbReference type="PANTHER" id="PTHR30086">
    <property type="entry name" value="ARGININE EXPORTER PROTEIN ARGO"/>
    <property type="match status" value="1"/>
</dbReference>
<protein>
    <submittedName>
        <fullName evidence="7">Threonine efflux protein</fullName>
    </submittedName>
</protein>
<dbReference type="Proteomes" id="UP000193077">
    <property type="component" value="Unassembled WGS sequence"/>
</dbReference>
<keyword evidence="5 6" id="KW-0472">Membrane</keyword>
<reference evidence="7 8" key="1">
    <citation type="submission" date="2017-03" db="EMBL/GenBank/DDBJ databases">
        <authorList>
            <person name="Afonso C.L."/>
            <person name="Miller P.J."/>
            <person name="Scott M.A."/>
            <person name="Spackman E."/>
            <person name="Goraichik I."/>
            <person name="Dimitrov K.M."/>
            <person name="Suarez D.L."/>
            <person name="Swayne D.E."/>
        </authorList>
    </citation>
    <scope>NUCLEOTIDE SEQUENCE [LARGE SCALE GENOMIC DNA]</scope>
    <source>
        <strain evidence="7 8">CECT 7639</strain>
    </source>
</reference>
<dbReference type="GO" id="GO:0005886">
    <property type="term" value="C:plasma membrane"/>
    <property type="evidence" value="ECO:0007669"/>
    <property type="project" value="UniProtKB-SubCell"/>
</dbReference>
<evidence type="ECO:0000313" key="8">
    <source>
        <dbReference type="Proteomes" id="UP000193077"/>
    </source>
</evidence>
<dbReference type="RefSeq" id="WP_085795757.1">
    <property type="nucleotide sequence ID" value="NZ_FWFO01000001.1"/>
</dbReference>
<dbReference type="InterPro" id="IPR001123">
    <property type="entry name" value="LeuE-type"/>
</dbReference>
<feature type="transmembrane region" description="Helical" evidence="6">
    <location>
        <begin position="71"/>
        <end position="88"/>
    </location>
</feature>
<organism evidence="7 8">
    <name type="scientific">Falsiruegeria litorea R37</name>
    <dbReference type="NCBI Taxonomy" id="1200284"/>
    <lineage>
        <taxon>Bacteria</taxon>
        <taxon>Pseudomonadati</taxon>
        <taxon>Pseudomonadota</taxon>
        <taxon>Alphaproteobacteria</taxon>
        <taxon>Rhodobacterales</taxon>
        <taxon>Roseobacteraceae</taxon>
        <taxon>Falsiruegeria</taxon>
    </lineage>
</organism>
<feature type="transmembrane region" description="Helical" evidence="6">
    <location>
        <begin position="43"/>
        <end position="64"/>
    </location>
</feature>
<feature type="transmembrane region" description="Helical" evidence="6">
    <location>
        <begin position="145"/>
        <end position="165"/>
    </location>
</feature>
<keyword evidence="8" id="KW-1185">Reference proteome</keyword>
<sequence>MTLAAFLATWMVCLLAAVAPGPAVLMAARVGLTEGFRTGLAVAAGIGMGAVTWALAALFGLSLLFDYAPMLLTLFKIGGALFLIWMAFKMWRHADDPIAEADPNATPRTLWGAFRLGLLTQYSNPKPAIFFGAVFVGMIPAATPAWTLALLLVCIFLGETLWTAFVARLFSLEKTRRFYMTVKHLIDRVFGGLLALLGIKIAAT</sequence>
<dbReference type="GO" id="GO:0015171">
    <property type="term" value="F:amino acid transmembrane transporter activity"/>
    <property type="evidence" value="ECO:0007669"/>
    <property type="project" value="TreeGrafter"/>
</dbReference>
<keyword evidence="4 6" id="KW-1133">Transmembrane helix</keyword>